<gene>
    <name evidence="2" type="ORF">PPSC2_26095</name>
</gene>
<protein>
    <submittedName>
        <fullName evidence="2">Uncharacterized protein</fullName>
    </submittedName>
</protein>
<proteinExistence type="predicted"/>
<name>E3EKI2_PAEPS</name>
<dbReference type="AlphaFoldDB" id="E3EKI2"/>
<dbReference type="PATRIC" id="fig|886882.15.peg.5493"/>
<reference evidence="2 3" key="1">
    <citation type="journal article" date="2011" name="J. Bacteriol.">
        <title>Complete genome sequence of Paenibacillus polymyxa SC2, a strain of plant growth-promoting Rhizobacterium with broad-spectrum antimicrobial activity.</title>
        <authorList>
            <person name="Ma M."/>
            <person name="Wang C."/>
            <person name="Ding Y."/>
            <person name="Li L."/>
            <person name="Shen D."/>
            <person name="Jiang X."/>
            <person name="Guan D."/>
            <person name="Cao F."/>
            <person name="Chen H."/>
            <person name="Feng R."/>
            <person name="Wang X."/>
            <person name="Ge Y."/>
            <person name="Yao L."/>
            <person name="Bing X."/>
            <person name="Yang X."/>
            <person name="Li J."/>
            <person name="Du B."/>
        </authorList>
    </citation>
    <scope>NUCLEOTIDE SEQUENCE [LARGE SCALE GENOMIC DNA]</scope>
    <source>
        <strain evidence="2 3">SC2</strain>
        <plasmid evidence="3">pSC2</plasmid>
    </source>
</reference>
<accession>E3EKI2</accession>
<organism evidence="2 3">
    <name type="scientific">Paenibacillus polymyxa (strain SC2)</name>
    <name type="common">Bacillus polymyxa</name>
    <dbReference type="NCBI Taxonomy" id="886882"/>
    <lineage>
        <taxon>Bacteria</taxon>
        <taxon>Bacillati</taxon>
        <taxon>Bacillota</taxon>
        <taxon>Bacilli</taxon>
        <taxon>Bacillales</taxon>
        <taxon>Paenibacillaceae</taxon>
        <taxon>Paenibacillus</taxon>
    </lineage>
</organism>
<dbReference type="HOGENOM" id="CLU_2466083_0_0_9"/>
<dbReference type="RefSeq" id="WP_013386228.1">
    <property type="nucleotide sequence ID" value="NC_014628.2"/>
</dbReference>
<keyword evidence="1" id="KW-1133">Transmembrane helix</keyword>
<evidence type="ECO:0000313" key="2">
    <source>
        <dbReference type="EMBL" id="ADO59814.1"/>
    </source>
</evidence>
<evidence type="ECO:0000256" key="1">
    <source>
        <dbReference type="SAM" id="Phobius"/>
    </source>
</evidence>
<dbReference type="EMBL" id="CP002214">
    <property type="protein sequence ID" value="ADO59814.1"/>
    <property type="molecule type" value="Genomic_DNA"/>
</dbReference>
<evidence type="ECO:0000313" key="3">
    <source>
        <dbReference type="Proteomes" id="UP000006868"/>
    </source>
</evidence>
<dbReference type="SUPFAM" id="SSF103473">
    <property type="entry name" value="MFS general substrate transporter"/>
    <property type="match status" value="1"/>
</dbReference>
<geneLocation type="plasmid" evidence="2 3">
    <name>pSC2</name>
</geneLocation>
<dbReference type="InterPro" id="IPR036259">
    <property type="entry name" value="MFS_trans_sf"/>
</dbReference>
<dbReference type="Proteomes" id="UP000006868">
    <property type="component" value="Plasmid pSC2"/>
</dbReference>
<keyword evidence="2" id="KW-0614">Plasmid</keyword>
<feature type="transmembrane region" description="Helical" evidence="1">
    <location>
        <begin position="79"/>
        <end position="105"/>
    </location>
</feature>
<keyword evidence="1" id="KW-0472">Membrane</keyword>
<sequence length="108" mass="13055">MVTLKDSPNKKEIREHYEQVWNELLERDEEEAKRVLEKLTSELLVTDKEEGEVEYELLPTHQKSFETMRLILSLFKTRLLWILLLSVIAFFLLSYVLFIYVSLWVEDY</sequence>
<keyword evidence="1" id="KW-0812">Transmembrane</keyword>
<dbReference type="eggNOG" id="ENOG50307GP">
    <property type="taxonomic scope" value="Bacteria"/>
</dbReference>
<dbReference type="KEGG" id="ppm:PPSC2_26095"/>